<evidence type="ECO:0000259" key="1">
    <source>
        <dbReference type="Pfam" id="PF06722"/>
    </source>
</evidence>
<feature type="domain" description="Erythromycin biosynthesis protein CIII-like C-terminal" evidence="1">
    <location>
        <begin position="255"/>
        <end position="395"/>
    </location>
</feature>
<accession>A0A7W3VV66</accession>
<keyword evidence="2" id="KW-0808">Transferase</keyword>
<dbReference type="CDD" id="cd03784">
    <property type="entry name" value="GT1_Gtf-like"/>
    <property type="match status" value="1"/>
</dbReference>
<dbReference type="InterPro" id="IPR002213">
    <property type="entry name" value="UDP_glucos_trans"/>
</dbReference>
<dbReference type="Gene3D" id="3.40.50.2000">
    <property type="entry name" value="Glycogen Phosphorylase B"/>
    <property type="match status" value="2"/>
</dbReference>
<keyword evidence="3" id="KW-1185">Reference proteome</keyword>
<dbReference type="InterPro" id="IPR010610">
    <property type="entry name" value="EryCIII-like_C"/>
</dbReference>
<dbReference type="GO" id="GO:0016758">
    <property type="term" value="F:hexosyltransferase activity"/>
    <property type="evidence" value="ECO:0007669"/>
    <property type="project" value="UniProtKB-ARBA"/>
</dbReference>
<dbReference type="Pfam" id="PF06722">
    <property type="entry name" value="EryCIII-like_C"/>
    <property type="match status" value="1"/>
</dbReference>
<dbReference type="InterPro" id="IPR050426">
    <property type="entry name" value="Glycosyltransferase_28"/>
</dbReference>
<dbReference type="PANTHER" id="PTHR48050">
    <property type="entry name" value="STEROL 3-BETA-GLUCOSYLTRANSFERASE"/>
    <property type="match status" value="1"/>
</dbReference>
<evidence type="ECO:0000313" key="3">
    <source>
        <dbReference type="Proteomes" id="UP000526734"/>
    </source>
</evidence>
<organism evidence="2 3">
    <name type="scientific">Amycolatopsis dendrobii</name>
    <dbReference type="NCBI Taxonomy" id="2760662"/>
    <lineage>
        <taxon>Bacteria</taxon>
        <taxon>Bacillati</taxon>
        <taxon>Actinomycetota</taxon>
        <taxon>Actinomycetes</taxon>
        <taxon>Pseudonocardiales</taxon>
        <taxon>Pseudonocardiaceae</taxon>
        <taxon>Amycolatopsis</taxon>
    </lineage>
</organism>
<dbReference type="PANTHER" id="PTHR48050:SF13">
    <property type="entry name" value="STEROL 3-BETA-GLUCOSYLTRANSFERASE UGT80A2"/>
    <property type="match status" value="1"/>
</dbReference>
<dbReference type="EMBL" id="JACGZW010000004">
    <property type="protein sequence ID" value="MBB1153831.1"/>
    <property type="molecule type" value="Genomic_DNA"/>
</dbReference>
<dbReference type="AlphaFoldDB" id="A0A7W3VV66"/>
<dbReference type="GO" id="GO:0017000">
    <property type="term" value="P:antibiotic biosynthetic process"/>
    <property type="evidence" value="ECO:0007669"/>
    <property type="project" value="UniProtKB-ARBA"/>
</dbReference>
<name>A0A7W3VV66_9PSEU</name>
<evidence type="ECO:0000313" key="2">
    <source>
        <dbReference type="EMBL" id="MBB1153831.1"/>
    </source>
</evidence>
<reference evidence="2 3" key="1">
    <citation type="submission" date="2020-08" db="EMBL/GenBank/DDBJ databases">
        <title>Amycolatopsis sp. nov. DR6-1 isolated from Dendrobium heterocarpum.</title>
        <authorList>
            <person name="Tedsree N."/>
            <person name="Kuncharoen N."/>
            <person name="Likhitwitayawuid K."/>
            <person name="Tanasupawat S."/>
        </authorList>
    </citation>
    <scope>NUCLEOTIDE SEQUENCE [LARGE SCALE GENOMIC DNA]</scope>
    <source>
        <strain evidence="2 3">DR6-1</strain>
    </source>
</reference>
<dbReference type="GO" id="GO:0008194">
    <property type="term" value="F:UDP-glycosyltransferase activity"/>
    <property type="evidence" value="ECO:0007669"/>
    <property type="project" value="InterPro"/>
</dbReference>
<sequence length="401" mass="42286">MFSRSDGERLTRVRILFCSLGSPGHTYPLLPLAVAARDSGHEIAFTTSGQFRDALAALGFRHEESGVPVTEAYQEGLRTGFGKESPDGLGPDELRELSSLVFGRLIPKRSAGQLAEVIERVRPELVVHDVSSYGAALAAAVAGIPAVCHGIGRESPDEFTLAIEDKVRGLAGELGVAVPSGRLMGMGNPYLDLYPDSMQDQELLDSGRRFPLRPVPFSDDSDLPEWVRTRDRGRPLAYLTLGTSGSGSVGALRRAVDGLAALDVDVLVSSGRSLDVSEFGKLPPRVRLESWVPQAKLFPELDLAAHHGGSGTTLGSLAAGVPQLCLPWDNDPFGSGDAVLSTGAGLRLLPDELTADAVREKAGELLADAGYLAAAEKMAAEIAQMPSPEEVAAGLARFAAG</sequence>
<proteinExistence type="predicted"/>
<dbReference type="Proteomes" id="UP000526734">
    <property type="component" value="Unassembled WGS sequence"/>
</dbReference>
<protein>
    <submittedName>
        <fullName evidence="2">Glycosyltransferase family 1 protein</fullName>
    </submittedName>
</protein>
<dbReference type="SUPFAM" id="SSF53756">
    <property type="entry name" value="UDP-Glycosyltransferase/glycogen phosphorylase"/>
    <property type="match status" value="1"/>
</dbReference>
<comment type="caution">
    <text evidence="2">The sequence shown here is derived from an EMBL/GenBank/DDBJ whole genome shotgun (WGS) entry which is preliminary data.</text>
</comment>
<dbReference type="FunFam" id="3.40.50.2000:FF:000072">
    <property type="entry name" value="Glycosyl transferase"/>
    <property type="match status" value="1"/>
</dbReference>
<gene>
    <name evidence="2" type="ORF">H4281_11870</name>
</gene>